<evidence type="ECO:0000313" key="7">
    <source>
        <dbReference type="EMBL" id="MDQ0428395.1"/>
    </source>
</evidence>
<keyword evidence="2" id="KW-1003">Cell membrane</keyword>
<protein>
    <submittedName>
        <fullName evidence="7">O-antigen/teichoic acid export membrane protein</fullName>
    </submittedName>
</protein>
<feature type="transmembrane region" description="Helical" evidence="6">
    <location>
        <begin position="352"/>
        <end position="371"/>
    </location>
</feature>
<keyword evidence="5 6" id="KW-0472">Membrane</keyword>
<evidence type="ECO:0000256" key="1">
    <source>
        <dbReference type="ARBA" id="ARBA00004651"/>
    </source>
</evidence>
<feature type="transmembrane region" description="Helical" evidence="6">
    <location>
        <begin position="12"/>
        <end position="35"/>
    </location>
</feature>
<dbReference type="InterPro" id="IPR050833">
    <property type="entry name" value="Poly_Biosynth_Transport"/>
</dbReference>
<dbReference type="PANTHER" id="PTHR30250">
    <property type="entry name" value="PST FAMILY PREDICTED COLANIC ACID TRANSPORTER"/>
    <property type="match status" value="1"/>
</dbReference>
<evidence type="ECO:0000256" key="2">
    <source>
        <dbReference type="ARBA" id="ARBA00022475"/>
    </source>
</evidence>
<name>A0ABU0GUX6_9BACL</name>
<sequence length="466" mass="52860">MNIYKKLLNNSLIFAVGSLGVKLISLFLLPLYTFYLTPSQFGTVDLMTVTATLVIPIFTLSISNSILRFVMDKNYDKESVLINSLFVSALGIFVLILSYPLVILIFPFKEYIEYYYIFLVVQILNSLLAQYVRANGSVKLFAINGIVTSLLLLISNLLFLVILEMSIKGYLLSFITAFTLSSVFIFFYGNIKKDINIKKFNKSLLKEMLIFSIPLIPNALMWWIMGVSDRYLITYYMGLSSVGLYAVAVRIPSILSIINSVFFQAWQMSAIEEADSKEKSLFYTTVFNVFSLTMLIVTSLILLFLKLLMGLIVSDAFFEAWRYVPFLLLGVVFSSFSGFLGTNYIASKKTAGVLKTSIIGGLLNIILNIILIPILGINGAAIATMISFFIVWVLRIRDTKKFVEIKLNTFKLSFTISLIFLQIFVMYCNINQGNLLELFIFIVIVLINYKEIVLLFNKVKKKVLKK</sequence>
<keyword evidence="8" id="KW-1185">Reference proteome</keyword>
<feature type="transmembrane region" description="Helical" evidence="6">
    <location>
        <begin position="114"/>
        <end position="133"/>
    </location>
</feature>
<accession>A0ABU0GUX6</accession>
<dbReference type="Proteomes" id="UP001241988">
    <property type="component" value="Unassembled WGS sequence"/>
</dbReference>
<dbReference type="PANTHER" id="PTHR30250:SF11">
    <property type="entry name" value="O-ANTIGEN TRANSPORTER-RELATED"/>
    <property type="match status" value="1"/>
</dbReference>
<gene>
    <name evidence="7" type="ORF">QOZ98_001221</name>
</gene>
<feature type="transmembrane region" description="Helical" evidence="6">
    <location>
        <begin position="82"/>
        <end position="108"/>
    </location>
</feature>
<reference evidence="7 8" key="1">
    <citation type="submission" date="2023-07" db="EMBL/GenBank/DDBJ databases">
        <title>Genomic Encyclopedia of Type Strains, Phase IV (KMG-IV): sequencing the most valuable type-strain genomes for metagenomic binning, comparative biology and taxonomic classification.</title>
        <authorList>
            <person name="Goeker M."/>
        </authorList>
    </citation>
    <scope>NUCLEOTIDE SEQUENCE [LARGE SCALE GENOMIC DNA]</scope>
    <source>
        <strain evidence="7 8">DSM 16419</strain>
    </source>
</reference>
<feature type="transmembrane region" description="Helical" evidence="6">
    <location>
        <begin position="208"/>
        <end position="225"/>
    </location>
</feature>
<dbReference type="EMBL" id="JAUSWB010000002">
    <property type="protein sequence ID" value="MDQ0428395.1"/>
    <property type="molecule type" value="Genomic_DNA"/>
</dbReference>
<dbReference type="RefSeq" id="WP_308786570.1">
    <property type="nucleotide sequence ID" value="NZ_JAUSWB010000002.1"/>
</dbReference>
<comment type="caution">
    <text evidence="7">The sequence shown here is derived from an EMBL/GenBank/DDBJ whole genome shotgun (WGS) entry which is preliminary data.</text>
</comment>
<dbReference type="Pfam" id="PF01943">
    <property type="entry name" value="Polysacc_synt"/>
    <property type="match status" value="1"/>
</dbReference>
<feature type="transmembrane region" description="Helical" evidence="6">
    <location>
        <begin position="169"/>
        <end position="188"/>
    </location>
</feature>
<feature type="transmembrane region" description="Helical" evidence="6">
    <location>
        <begin position="377"/>
        <end position="396"/>
    </location>
</feature>
<feature type="transmembrane region" description="Helical" evidence="6">
    <location>
        <begin position="47"/>
        <end position="70"/>
    </location>
</feature>
<dbReference type="InterPro" id="IPR002797">
    <property type="entry name" value="Polysacc_synth"/>
</dbReference>
<feature type="transmembrane region" description="Helical" evidence="6">
    <location>
        <begin position="438"/>
        <end position="456"/>
    </location>
</feature>
<feature type="transmembrane region" description="Helical" evidence="6">
    <location>
        <begin position="320"/>
        <end position="340"/>
    </location>
</feature>
<evidence type="ECO:0000256" key="6">
    <source>
        <dbReference type="SAM" id="Phobius"/>
    </source>
</evidence>
<feature type="transmembrane region" description="Helical" evidence="6">
    <location>
        <begin position="245"/>
        <end position="266"/>
    </location>
</feature>
<keyword evidence="3 6" id="KW-0812">Transmembrane</keyword>
<organism evidence="7 8">
    <name type="scientific">Planomicrobium stackebrandtii</name>
    <dbReference type="NCBI Taxonomy" id="253160"/>
    <lineage>
        <taxon>Bacteria</taxon>
        <taxon>Bacillati</taxon>
        <taxon>Bacillota</taxon>
        <taxon>Bacilli</taxon>
        <taxon>Bacillales</taxon>
        <taxon>Caryophanaceae</taxon>
        <taxon>Planomicrobium</taxon>
    </lineage>
</organism>
<evidence type="ECO:0000256" key="5">
    <source>
        <dbReference type="ARBA" id="ARBA00023136"/>
    </source>
</evidence>
<proteinExistence type="predicted"/>
<feature type="transmembrane region" description="Helical" evidence="6">
    <location>
        <begin position="286"/>
        <end position="308"/>
    </location>
</feature>
<feature type="transmembrane region" description="Helical" evidence="6">
    <location>
        <begin position="140"/>
        <end position="163"/>
    </location>
</feature>
<evidence type="ECO:0000256" key="4">
    <source>
        <dbReference type="ARBA" id="ARBA00022989"/>
    </source>
</evidence>
<comment type="subcellular location">
    <subcellularLocation>
        <location evidence="1">Cell membrane</location>
        <topology evidence="1">Multi-pass membrane protein</topology>
    </subcellularLocation>
</comment>
<keyword evidence="4 6" id="KW-1133">Transmembrane helix</keyword>
<evidence type="ECO:0000313" key="8">
    <source>
        <dbReference type="Proteomes" id="UP001241988"/>
    </source>
</evidence>
<evidence type="ECO:0000256" key="3">
    <source>
        <dbReference type="ARBA" id="ARBA00022692"/>
    </source>
</evidence>
<feature type="transmembrane region" description="Helical" evidence="6">
    <location>
        <begin position="408"/>
        <end position="426"/>
    </location>
</feature>